<organism evidence="1 2">
    <name type="scientific">Paenibacillus amylolyticus</name>
    <dbReference type="NCBI Taxonomy" id="1451"/>
    <lineage>
        <taxon>Bacteria</taxon>
        <taxon>Bacillati</taxon>
        <taxon>Bacillota</taxon>
        <taxon>Bacilli</taxon>
        <taxon>Bacillales</taxon>
        <taxon>Paenibacillaceae</taxon>
        <taxon>Paenibacillus</taxon>
    </lineage>
</organism>
<evidence type="ECO:0000313" key="1">
    <source>
        <dbReference type="EMBL" id="WWP18111.1"/>
    </source>
</evidence>
<evidence type="ECO:0000313" key="2">
    <source>
        <dbReference type="Proteomes" id="UP001364764"/>
    </source>
</evidence>
<protein>
    <submittedName>
        <fullName evidence="1">Uncharacterized protein</fullName>
    </submittedName>
</protein>
<dbReference type="EMBL" id="CP145892">
    <property type="protein sequence ID" value="WWP18111.1"/>
    <property type="molecule type" value="Genomic_DNA"/>
</dbReference>
<proteinExistence type="predicted"/>
<dbReference type="Proteomes" id="UP001364764">
    <property type="component" value="Chromosome"/>
</dbReference>
<dbReference type="GeneID" id="93477092"/>
<dbReference type="RefSeq" id="WP_338706152.1">
    <property type="nucleotide sequence ID" value="NZ_CP145892.1"/>
</dbReference>
<dbReference type="AlphaFoldDB" id="A0ABD8ALE9"/>
<name>A0ABD8ALE9_PAEAM</name>
<accession>A0ABD8ALE9</accession>
<sequence length="109" mass="12303">MELTSVQTNDDHQKFLIKIHISTISIQSKGNITSELIWLEALVKDTNLVIPVPVRNLQGDLVTKISTDLSENTIMVTIHHWIHESVLQREPTSNETENLALLMAAHLIN</sequence>
<gene>
    <name evidence="1" type="ORF">V6668_16465</name>
</gene>
<reference evidence="1 2" key="1">
    <citation type="submission" date="2024-02" db="EMBL/GenBank/DDBJ databases">
        <title>Complete sequences of two Paenibacillus sp. strains and one Lysinibacillus strain isolated from the environment on STAA medium highlight biotechnological potential.</title>
        <authorList>
            <person name="Attere S.A."/>
            <person name="Piche L.C."/>
            <person name="Intertaglia L."/>
            <person name="Lami R."/>
            <person name="Charette S.J."/>
            <person name="Vincent A.T."/>
        </authorList>
    </citation>
    <scope>NUCLEOTIDE SEQUENCE [LARGE SCALE GENOMIC DNA]</scope>
    <source>
        <strain evidence="1 2">Y5S-7</strain>
    </source>
</reference>